<dbReference type="SMART" id="SM00563">
    <property type="entry name" value="PlsC"/>
    <property type="match status" value="1"/>
</dbReference>
<dbReference type="GO" id="GO:0016746">
    <property type="term" value="F:acyltransferase activity"/>
    <property type="evidence" value="ECO:0007669"/>
    <property type="project" value="UniProtKB-KW"/>
</dbReference>
<evidence type="ECO:0000313" key="2">
    <source>
        <dbReference type="EMBL" id="OBH52317.1"/>
    </source>
</evidence>
<dbReference type="Pfam" id="PF01553">
    <property type="entry name" value="Acyltransferase"/>
    <property type="match status" value="1"/>
</dbReference>
<protein>
    <submittedName>
        <fullName evidence="2">Acyltransferase</fullName>
    </submittedName>
</protein>
<dbReference type="AlphaFoldDB" id="A0A1A2RLB6"/>
<sequence length="313" mass="34346">MRMLRRAFTVPLVTILMVAILLSGPLLLAAAGITGLLTRSSRLPRTVGAVLAYALIELRTLAKLLGGNRDCDQLMQGILTFVYAAARKILDVEVVLDPASTTPDDVPRDQPLIVLSRHCGPGDSVLVAWLLVIEYRLQLRIVLKAILQCEPVLDFAGELGGLCFLGRGDRARRQIHDLAEALVGGQAMLLFPEGANFSWPRWRHAITQLRATRGFRAARRALRQSHTLPPRSGGVAAAVAGAPKANILLVTHNGFCADGRARPWWQLPIHRQLLIRTVVLPAARIPPPARMGPWLERTWTQVDAWVAAHAERS</sequence>
<gene>
    <name evidence="2" type="ORF">A5685_15450</name>
</gene>
<keyword evidence="2" id="KW-0808">Transferase</keyword>
<name>A0A1A2RLB6_9MYCO</name>
<dbReference type="Proteomes" id="UP000093861">
    <property type="component" value="Unassembled WGS sequence"/>
</dbReference>
<comment type="caution">
    <text evidence="2">The sequence shown here is derived from an EMBL/GenBank/DDBJ whole genome shotgun (WGS) entry which is preliminary data.</text>
</comment>
<evidence type="ECO:0000259" key="1">
    <source>
        <dbReference type="SMART" id="SM00563"/>
    </source>
</evidence>
<dbReference type="InterPro" id="IPR002123">
    <property type="entry name" value="Plipid/glycerol_acylTrfase"/>
</dbReference>
<feature type="domain" description="Phospholipid/glycerol acyltransferase" evidence="1">
    <location>
        <begin position="112"/>
        <end position="255"/>
    </location>
</feature>
<accession>A0A1A2RLB6</accession>
<proteinExistence type="predicted"/>
<dbReference type="EMBL" id="LZJS01000170">
    <property type="protein sequence ID" value="OBH52317.1"/>
    <property type="molecule type" value="Genomic_DNA"/>
</dbReference>
<dbReference type="SUPFAM" id="SSF69593">
    <property type="entry name" value="Glycerol-3-phosphate (1)-acyltransferase"/>
    <property type="match status" value="1"/>
</dbReference>
<organism evidence="2 3">
    <name type="scientific">Mycobacterium colombiense</name>
    <dbReference type="NCBI Taxonomy" id="339268"/>
    <lineage>
        <taxon>Bacteria</taxon>
        <taxon>Bacillati</taxon>
        <taxon>Actinomycetota</taxon>
        <taxon>Actinomycetes</taxon>
        <taxon>Mycobacteriales</taxon>
        <taxon>Mycobacteriaceae</taxon>
        <taxon>Mycobacterium</taxon>
        <taxon>Mycobacterium avium complex (MAC)</taxon>
    </lineage>
</organism>
<evidence type="ECO:0000313" key="3">
    <source>
        <dbReference type="Proteomes" id="UP000093861"/>
    </source>
</evidence>
<keyword evidence="2" id="KW-0012">Acyltransferase</keyword>
<reference evidence="2 3" key="1">
    <citation type="submission" date="2016-06" db="EMBL/GenBank/DDBJ databases">
        <authorList>
            <person name="Kjaerup R.B."/>
            <person name="Dalgaard T.S."/>
            <person name="Juul-Madsen H.R."/>
        </authorList>
    </citation>
    <scope>NUCLEOTIDE SEQUENCE [LARGE SCALE GENOMIC DNA]</scope>
    <source>
        <strain evidence="2 3">E2464</strain>
    </source>
</reference>